<evidence type="ECO:0000313" key="2">
    <source>
        <dbReference type="Proteomes" id="UP000799302"/>
    </source>
</evidence>
<keyword evidence="2" id="KW-1185">Reference proteome</keyword>
<reference evidence="1" key="1">
    <citation type="journal article" date="2020" name="Stud. Mycol.">
        <title>101 Dothideomycetes genomes: a test case for predicting lifestyles and emergence of pathogens.</title>
        <authorList>
            <person name="Haridas S."/>
            <person name="Albert R."/>
            <person name="Binder M."/>
            <person name="Bloem J."/>
            <person name="Labutti K."/>
            <person name="Salamov A."/>
            <person name="Andreopoulos B."/>
            <person name="Baker S."/>
            <person name="Barry K."/>
            <person name="Bills G."/>
            <person name="Bluhm B."/>
            <person name="Cannon C."/>
            <person name="Castanera R."/>
            <person name="Culley D."/>
            <person name="Daum C."/>
            <person name="Ezra D."/>
            <person name="Gonzalez J."/>
            <person name="Henrissat B."/>
            <person name="Kuo A."/>
            <person name="Liang C."/>
            <person name="Lipzen A."/>
            <person name="Lutzoni F."/>
            <person name="Magnuson J."/>
            <person name="Mondo S."/>
            <person name="Nolan M."/>
            <person name="Ohm R."/>
            <person name="Pangilinan J."/>
            <person name="Park H.-J."/>
            <person name="Ramirez L."/>
            <person name="Alfaro M."/>
            <person name="Sun H."/>
            <person name="Tritt A."/>
            <person name="Yoshinaga Y."/>
            <person name="Zwiers L.-H."/>
            <person name="Turgeon B."/>
            <person name="Goodwin S."/>
            <person name="Spatafora J."/>
            <person name="Crous P."/>
            <person name="Grigoriev I."/>
        </authorList>
    </citation>
    <scope>NUCLEOTIDE SEQUENCE</scope>
    <source>
        <strain evidence="1">CBS 115976</strain>
    </source>
</reference>
<organism evidence="1 2">
    <name type="scientific">Microthyrium microscopicum</name>
    <dbReference type="NCBI Taxonomy" id="703497"/>
    <lineage>
        <taxon>Eukaryota</taxon>
        <taxon>Fungi</taxon>
        <taxon>Dikarya</taxon>
        <taxon>Ascomycota</taxon>
        <taxon>Pezizomycotina</taxon>
        <taxon>Dothideomycetes</taxon>
        <taxon>Dothideomycetes incertae sedis</taxon>
        <taxon>Microthyriales</taxon>
        <taxon>Microthyriaceae</taxon>
        <taxon>Microthyrium</taxon>
    </lineage>
</organism>
<dbReference type="Gene3D" id="1.20.5.430">
    <property type="match status" value="1"/>
</dbReference>
<sequence>MSALDTEKKTKGASVEADGQAELSEAIETLLKTVGDKFQNMSKDILTQSM</sequence>
<accession>A0A6A6TY43</accession>
<dbReference type="Proteomes" id="UP000799302">
    <property type="component" value="Unassembled WGS sequence"/>
</dbReference>
<evidence type="ECO:0000313" key="1">
    <source>
        <dbReference type="EMBL" id="KAF2663584.1"/>
    </source>
</evidence>
<proteinExistence type="predicted"/>
<dbReference type="EMBL" id="MU004245">
    <property type="protein sequence ID" value="KAF2663584.1"/>
    <property type="molecule type" value="Genomic_DNA"/>
</dbReference>
<gene>
    <name evidence="1" type="ORF">BT63DRAFT_461311</name>
</gene>
<name>A0A6A6TY43_9PEZI</name>
<dbReference type="AlphaFoldDB" id="A0A6A6TY43"/>
<protein>
    <submittedName>
        <fullName evidence="1">Uncharacterized protein</fullName>
    </submittedName>
</protein>